<dbReference type="PANTHER" id="PTHR28037">
    <property type="entry name" value="ALCOHOL O-ACETYLTRANSFERASE 1-RELATED"/>
    <property type="match status" value="1"/>
</dbReference>
<dbReference type="InterPro" id="IPR023213">
    <property type="entry name" value="CAT-like_dom_sf"/>
</dbReference>
<dbReference type="InterPro" id="IPR052058">
    <property type="entry name" value="Alcohol_O-acetyltransferase"/>
</dbReference>
<protein>
    <submittedName>
        <fullName evidence="2">Condensation domain-containing protein</fullName>
    </submittedName>
</protein>
<comment type="caution">
    <text evidence="2">The sequence shown here is derived from an EMBL/GenBank/DDBJ whole genome shotgun (WGS) entry which is preliminary data.</text>
</comment>
<dbReference type="Proteomes" id="UP001165427">
    <property type="component" value="Unassembled WGS sequence"/>
</dbReference>
<sequence length="446" mass="49146">MADSPPLRPLGPMEQLFVMLDQAATIHFSMWARLQGRLTTDLVSAALAALQSRHPLLRAAIEAKGTGALWFVATARPIPLTVVAASSPAKGLVPHLEAEQRHPFNTAAGPLIRARLVQAGPEDQTLLLTFHHAIADGISAATLFGHLFETLDRLQTGQNPDTTPMADDGPLEHHIPSTHRGLHAMARAAAHAGMQNLQRLIRPPTHLPITTRQPPEAGRNRFILNTLTTDQTRRLIHQAQRHGCTVQAALCAAQSHALLSLWPDRAKLHTWLLSLVDLRRRTSPPLAAKIAGLNISMVEACHRVRRDTPFWELARQIQTALQNNINTGFHWWYLPTQARWGGWTRPLRPTGPNAARALVGHARRIRPSALTVTNIGQPAIHPIRPNYRIRAMSFVAPLSFVGRMGAAINTFDGRLHWNFIYNAPAVSPEAAAEFVDRSKAMLIVSI</sequence>
<dbReference type="SUPFAM" id="SSF52777">
    <property type="entry name" value="CoA-dependent acyltransferases"/>
    <property type="match status" value="2"/>
</dbReference>
<dbReference type="Pfam" id="PF00668">
    <property type="entry name" value="Condensation"/>
    <property type="match status" value="1"/>
</dbReference>
<evidence type="ECO:0000313" key="2">
    <source>
        <dbReference type="EMBL" id="MCJ8500833.1"/>
    </source>
</evidence>
<dbReference type="GO" id="GO:0003824">
    <property type="term" value="F:catalytic activity"/>
    <property type="evidence" value="ECO:0007669"/>
    <property type="project" value="InterPro"/>
</dbReference>
<dbReference type="EMBL" id="JALJRB010000008">
    <property type="protein sequence ID" value="MCJ8500833.1"/>
    <property type="molecule type" value="Genomic_DNA"/>
</dbReference>
<feature type="domain" description="Condensation" evidence="1">
    <location>
        <begin position="27"/>
        <end position="322"/>
    </location>
</feature>
<dbReference type="RefSeq" id="WP_246906417.1">
    <property type="nucleotide sequence ID" value="NZ_JALJRB010000008.1"/>
</dbReference>
<evidence type="ECO:0000313" key="3">
    <source>
        <dbReference type="Proteomes" id="UP001165427"/>
    </source>
</evidence>
<evidence type="ECO:0000259" key="1">
    <source>
        <dbReference type="Pfam" id="PF00668"/>
    </source>
</evidence>
<name>A0AA41UPW0_9BACT</name>
<gene>
    <name evidence="2" type="ORF">MRX98_09645</name>
</gene>
<dbReference type="Gene3D" id="3.30.559.30">
    <property type="entry name" value="Nonribosomal peptide synthetase, condensation domain"/>
    <property type="match status" value="1"/>
</dbReference>
<dbReference type="AlphaFoldDB" id="A0AA41UPW0"/>
<dbReference type="InterPro" id="IPR001242">
    <property type="entry name" value="Condensation_dom"/>
</dbReference>
<dbReference type="Gene3D" id="3.30.559.10">
    <property type="entry name" value="Chloramphenicol acetyltransferase-like domain"/>
    <property type="match status" value="1"/>
</dbReference>
<reference evidence="2" key="1">
    <citation type="submission" date="2022-04" db="EMBL/GenBank/DDBJ databases">
        <title>Desulfatitalea alkaliphila sp. nov., a novel anaerobic sulfate-reducing bacterium isolated from terrestrial mud volcano, Taman Peninsula, Russia.</title>
        <authorList>
            <person name="Khomyakova M.A."/>
            <person name="Merkel A.Y."/>
            <person name="Slobodkin A.I."/>
        </authorList>
    </citation>
    <scope>NUCLEOTIDE SEQUENCE</scope>
    <source>
        <strain evidence="2">M08but</strain>
    </source>
</reference>
<dbReference type="PANTHER" id="PTHR28037:SF1">
    <property type="entry name" value="ALCOHOL O-ACETYLTRANSFERASE 1-RELATED"/>
    <property type="match status" value="1"/>
</dbReference>
<keyword evidence="3" id="KW-1185">Reference proteome</keyword>
<organism evidence="2 3">
    <name type="scientific">Desulfatitalea alkaliphila</name>
    <dbReference type="NCBI Taxonomy" id="2929485"/>
    <lineage>
        <taxon>Bacteria</taxon>
        <taxon>Pseudomonadati</taxon>
        <taxon>Thermodesulfobacteriota</taxon>
        <taxon>Desulfobacteria</taxon>
        <taxon>Desulfobacterales</taxon>
        <taxon>Desulfosarcinaceae</taxon>
        <taxon>Desulfatitalea</taxon>
    </lineage>
</organism>
<proteinExistence type="predicted"/>
<accession>A0AA41UPW0</accession>